<gene>
    <name evidence="1" type="ORF">ABS361_12910</name>
</gene>
<dbReference type="KEGG" id="mflg:ABS361_12910"/>
<organism evidence="1">
    <name type="scientific">Methyloraptor flagellatus</name>
    <dbReference type="NCBI Taxonomy" id="3162530"/>
    <lineage>
        <taxon>Bacteria</taxon>
        <taxon>Pseudomonadati</taxon>
        <taxon>Pseudomonadota</taxon>
        <taxon>Alphaproteobacteria</taxon>
        <taxon>Hyphomicrobiales</taxon>
        <taxon>Ancalomicrobiaceae</taxon>
        <taxon>Methyloraptor</taxon>
    </lineage>
</organism>
<sequence>MEELIARLSEKTGLDPAQATQAATTIFDFLMKATPPEIAEQLKQYVPGAEALASEGAAAAAVPEPEPAGGLFGGFGGGLMGGIGNLVGGLVGGGLGDAMATLGKLTEQGLDMEQIKTITTEIIAHARATAGDELVDKVLGSIPALGQFVK</sequence>
<reference evidence="1" key="1">
    <citation type="submission" date="2024-06" db="EMBL/GenBank/DDBJ databases">
        <title>Methylostella associata gen. nov., sp. nov., a novel Ancalomicrobiaceae-affiliated facultatively methylotrophic bacteria that feed on methanotrophs of the genus Methylococcus.</title>
        <authorList>
            <person name="Saltykova V."/>
            <person name="Danilova O.V."/>
            <person name="Oshkin I.Y."/>
            <person name="Belova S.E."/>
            <person name="Pimenov N.V."/>
            <person name="Dedysh S.N."/>
        </authorList>
    </citation>
    <scope>NUCLEOTIDE SEQUENCE</scope>
    <source>
        <strain evidence="1">S20</strain>
    </source>
</reference>
<protein>
    <submittedName>
        <fullName evidence="1">DUF2267 domain-containing protein</fullName>
    </submittedName>
</protein>
<dbReference type="AlphaFoldDB" id="A0AAU7X5F3"/>
<proteinExistence type="predicted"/>
<evidence type="ECO:0000313" key="1">
    <source>
        <dbReference type="EMBL" id="XBY43005.1"/>
    </source>
</evidence>
<dbReference type="EMBL" id="CP158568">
    <property type="protein sequence ID" value="XBY43005.1"/>
    <property type="molecule type" value="Genomic_DNA"/>
</dbReference>
<name>A0AAU7X5F3_9HYPH</name>
<dbReference type="RefSeq" id="WP_407048107.1">
    <property type="nucleotide sequence ID" value="NZ_CP158568.1"/>
</dbReference>
<accession>A0AAU7X5F3</accession>